<protein>
    <recommendedName>
        <fullName evidence="1">Putative auto-transporter adhesin head GIN domain-containing protein</fullName>
    </recommendedName>
</protein>
<organism evidence="2 3">
    <name type="scientific">Chitinophaga caeni</name>
    <dbReference type="NCBI Taxonomy" id="2029983"/>
    <lineage>
        <taxon>Bacteria</taxon>
        <taxon>Pseudomonadati</taxon>
        <taxon>Bacteroidota</taxon>
        <taxon>Chitinophagia</taxon>
        <taxon>Chitinophagales</taxon>
        <taxon>Chitinophagaceae</taxon>
        <taxon>Chitinophaga</taxon>
    </lineage>
</organism>
<dbReference type="InterPro" id="IPR021255">
    <property type="entry name" value="DUF2807"/>
</dbReference>
<dbReference type="PANTHER" id="PTHR39200:SF1">
    <property type="entry name" value="AUTO-TRANSPORTER ADHESIN HEAD GIN DOMAIN-CONTAINING PROTEIN-RELATED"/>
    <property type="match status" value="1"/>
</dbReference>
<accession>A0A291R028</accession>
<dbReference type="OrthoDB" id="5585143at2"/>
<dbReference type="Gene3D" id="2.160.20.120">
    <property type="match status" value="1"/>
</dbReference>
<reference evidence="2 3" key="1">
    <citation type="submission" date="2017-10" db="EMBL/GenBank/DDBJ databases">
        <title>Paenichitinophaga pekingensis gen. nov., sp. nov., isolated from activated sludge.</title>
        <authorList>
            <person name="Jin D."/>
            <person name="Kong X."/>
            <person name="Deng Y."/>
            <person name="Bai Z."/>
        </authorList>
    </citation>
    <scope>NUCLEOTIDE SEQUENCE [LARGE SCALE GENOMIC DNA]</scope>
    <source>
        <strain evidence="2 3">13</strain>
    </source>
</reference>
<dbReference type="PANTHER" id="PTHR39200">
    <property type="entry name" value="HYPOTHETICAL EXPORTED PROTEIN"/>
    <property type="match status" value="1"/>
</dbReference>
<feature type="domain" description="Putative auto-transporter adhesin head GIN" evidence="1">
    <location>
        <begin position="68"/>
        <end position="253"/>
    </location>
</feature>
<dbReference type="Proteomes" id="UP000220133">
    <property type="component" value="Chromosome"/>
</dbReference>
<evidence type="ECO:0000259" key="1">
    <source>
        <dbReference type="Pfam" id="PF10988"/>
    </source>
</evidence>
<gene>
    <name evidence="2" type="ORF">COR50_20995</name>
</gene>
<dbReference type="AlphaFoldDB" id="A0A291R028"/>
<dbReference type="KEGG" id="cbae:COR50_20995"/>
<keyword evidence="3" id="KW-1185">Reference proteome</keyword>
<dbReference type="RefSeq" id="WP_098195820.1">
    <property type="nucleotide sequence ID" value="NZ_CP023777.1"/>
</dbReference>
<sequence length="269" mass="28904">MNKRYVSLAGTVNLLLIAIMFLASSFLHCNVKAGGSGKPVVPGEGIVIKDEVIRGNGQIKTETRQVSAFSELSSSGKYEVQLEHAGREGLKIEADANLLPYIESFNEGKALVIRFKKGYELKPSGKRGIIKLYVQYKNLAYIRGAGSGMIFTKNQVKSGKISLDLSGGFKVNMDMDVSRMDLNVSGASEFSATGVAKQSSYNISGRADIRSSGLRSDDVFINVAGNTKAYVTAEQELSANISGRGSVFYKGSPKVKQSILGAGAVRRQD</sequence>
<proteinExistence type="predicted"/>
<evidence type="ECO:0000313" key="2">
    <source>
        <dbReference type="EMBL" id="ATL49453.1"/>
    </source>
</evidence>
<evidence type="ECO:0000313" key="3">
    <source>
        <dbReference type="Proteomes" id="UP000220133"/>
    </source>
</evidence>
<dbReference type="Pfam" id="PF10988">
    <property type="entry name" value="DUF2807"/>
    <property type="match status" value="1"/>
</dbReference>
<name>A0A291R028_9BACT</name>
<dbReference type="EMBL" id="CP023777">
    <property type="protein sequence ID" value="ATL49453.1"/>
    <property type="molecule type" value="Genomic_DNA"/>
</dbReference>